<protein>
    <submittedName>
        <fullName evidence="1">Ig-like domain-containing protein</fullName>
    </submittedName>
</protein>
<dbReference type="EMBL" id="CP071793">
    <property type="protein sequence ID" value="QTD51048.1"/>
    <property type="molecule type" value="Genomic_DNA"/>
</dbReference>
<name>A0A8A4TPZ0_SULCO</name>
<sequence length="685" mass="72540">MFFRSARFPSAAILILVAITMWTCSDDDEGPSDPLPSFTFVKFDVTTGNPADIALPNDILRDPATGLVNLPLEGEPFESANTLQGFSTLANIILPFEGAVDPSTVSAETLPIFNTAAFPPTPANVAYQTVTDPATGASTVVAVPLTPLAPGTTYIGVVTRGVLDPTGQPVESQLNTMVIKGSDPIDPNASTAPLESLRQLYQPIWEFAEGVMGTNRVNIPFAWAFTTQPLFDTQRVLRRRAANAAPTPTVDVPLPSGEAVDQFFQSMGLGAVPHEAIGSMYKGTFSSTNYIAHPLAGPFVAASAEQAAQLPDVNEGEPLPISANAVSFWAALPAGAQGPVPTVIFQHGLGRSKEDMFAIANSLCGSGFGVIGIDMVLHGERTMDFLDNETGAILPEGDGIPDPSGSNFINLGNPRMTRDNAKQGLSDQLNLAQMVKTGQTDFNGDGTADLSTSFVYLGQSLGALFGSVFSTLEEDLSVAVLNVPGARLGSLLPNSPILSPSINAGLAANGIQTGSAEYNLFWLIFQTVLDDADPMNYAPHLLNGGLKESGTATQVLLQEAFEDQVIPNSATQDLTRAMGIPQVNASWVYPGHPQVEAPRVGSGHFQFQDAEHGFLLSPTDPSVVPGQLQAITYLATALQGQPTIIDPFQAGKRLLDRAVPFERTPTDLRFVVVYHEQGALDALIR</sequence>
<proteinExistence type="predicted"/>
<dbReference type="Proteomes" id="UP000663929">
    <property type="component" value="Chromosome"/>
</dbReference>
<dbReference type="KEGG" id="scor:J3U87_01145"/>
<dbReference type="InterPro" id="IPR029058">
    <property type="entry name" value="AB_hydrolase_fold"/>
</dbReference>
<gene>
    <name evidence="1" type="ORF">J3U87_01145</name>
</gene>
<evidence type="ECO:0000313" key="2">
    <source>
        <dbReference type="Proteomes" id="UP000663929"/>
    </source>
</evidence>
<keyword evidence="2" id="KW-1185">Reference proteome</keyword>
<evidence type="ECO:0000313" key="1">
    <source>
        <dbReference type="EMBL" id="QTD51048.1"/>
    </source>
</evidence>
<reference evidence="1" key="1">
    <citation type="submission" date="2021-03" db="EMBL/GenBank/DDBJ databases">
        <title>Acanthopleuribacteraceae sp. M133.</title>
        <authorList>
            <person name="Wang G."/>
        </authorList>
    </citation>
    <scope>NUCLEOTIDE SEQUENCE</scope>
    <source>
        <strain evidence="1">M133</strain>
    </source>
</reference>
<dbReference type="AlphaFoldDB" id="A0A8A4TPZ0"/>
<organism evidence="1 2">
    <name type="scientific">Sulfidibacter corallicola</name>
    <dbReference type="NCBI Taxonomy" id="2818388"/>
    <lineage>
        <taxon>Bacteria</taxon>
        <taxon>Pseudomonadati</taxon>
        <taxon>Acidobacteriota</taxon>
        <taxon>Holophagae</taxon>
        <taxon>Acanthopleuribacterales</taxon>
        <taxon>Acanthopleuribacteraceae</taxon>
        <taxon>Sulfidibacter</taxon>
    </lineage>
</organism>
<accession>A0A8A4TPZ0</accession>
<dbReference type="Gene3D" id="3.40.50.1820">
    <property type="entry name" value="alpha/beta hydrolase"/>
    <property type="match status" value="1"/>
</dbReference>
<dbReference type="RefSeq" id="WP_237381184.1">
    <property type="nucleotide sequence ID" value="NZ_CP071793.1"/>
</dbReference>
<dbReference type="SUPFAM" id="SSF53474">
    <property type="entry name" value="alpha/beta-Hydrolases"/>
    <property type="match status" value="1"/>
</dbReference>